<dbReference type="HOGENOM" id="CLU_010194_9_1_6"/>
<dbReference type="CDD" id="cd05325">
    <property type="entry name" value="carb_red_sniffer_like_SDR_c"/>
    <property type="match status" value="1"/>
</dbReference>
<evidence type="ECO:0000313" key="3">
    <source>
        <dbReference type="Proteomes" id="UP000032749"/>
    </source>
</evidence>
<dbReference type="PRINTS" id="PR00080">
    <property type="entry name" value="SDRFAMILY"/>
</dbReference>
<keyword evidence="3" id="KW-1185">Reference proteome</keyword>
<dbReference type="InterPro" id="IPR002347">
    <property type="entry name" value="SDR_fam"/>
</dbReference>
<sequence>MKNVVITGANRGIGLELAKHYRELDYTVIGICRETSEELDEVADMVISDIDVRSEDSIAMVAEVLASTLISSDSGQKIDILINNAGVFMNETLEDMNFDSIQTQLEINAIAPLRVTHAFQSMLWEGSKVAMITSRMGSVSDNGSGAYYGYRASKAALNALGKSLAIDLKPKGIAVALLHPGFVQTRMVGFNGDITPVQAAAGLAQRIEELNLDNTGSFWHSNGELLPW</sequence>
<evidence type="ECO:0000313" key="2">
    <source>
        <dbReference type="EMBL" id="CCK75948.1"/>
    </source>
</evidence>
<dbReference type="AlphaFoldDB" id="R4YRV1"/>
<dbReference type="PANTHER" id="PTHR45458:SF1">
    <property type="entry name" value="SHORT CHAIN DEHYDROGENASE"/>
    <property type="match status" value="1"/>
</dbReference>
<dbReference type="KEGG" id="oai:OLEAN_C17720"/>
<dbReference type="GO" id="GO:0016616">
    <property type="term" value="F:oxidoreductase activity, acting on the CH-OH group of donors, NAD or NADP as acceptor"/>
    <property type="evidence" value="ECO:0007669"/>
    <property type="project" value="TreeGrafter"/>
</dbReference>
<dbReference type="Pfam" id="PF00106">
    <property type="entry name" value="adh_short"/>
    <property type="match status" value="1"/>
</dbReference>
<proteinExistence type="inferred from homology"/>
<dbReference type="SUPFAM" id="SSF51735">
    <property type="entry name" value="NAD(P)-binding Rossmann-fold domains"/>
    <property type="match status" value="1"/>
</dbReference>
<reference evidence="2 3" key="1">
    <citation type="journal article" date="2013" name="Nat. Commun.">
        <title>Genome sequence and functional genomic analysis of the oil-degrading bacterium Oleispira antarctica.</title>
        <authorList>
            <person name="Kube M."/>
            <person name="Chernikova T.N."/>
            <person name="Al-Ramahi Y."/>
            <person name="Beloqui A."/>
            <person name="Lopez-Cortez N."/>
            <person name="Guazzaroni M.E."/>
            <person name="Heipieper H.J."/>
            <person name="Klages S."/>
            <person name="Kotsyurbenko O.R."/>
            <person name="Langer I."/>
            <person name="Nechitaylo T.Y."/>
            <person name="Lunsdorf H."/>
            <person name="Fernandez M."/>
            <person name="Juarez S."/>
            <person name="Ciordia S."/>
            <person name="Singer A."/>
            <person name="Kagan O."/>
            <person name="Egorova O."/>
            <person name="Petit P.A."/>
            <person name="Stogios P."/>
            <person name="Kim Y."/>
            <person name="Tchigvintsev A."/>
            <person name="Flick R."/>
            <person name="Denaro R."/>
            <person name="Genovese M."/>
            <person name="Albar J.P."/>
            <person name="Reva O.N."/>
            <person name="Martinez-Gomariz M."/>
            <person name="Tran H."/>
            <person name="Ferrer M."/>
            <person name="Savchenko A."/>
            <person name="Yakunin A.F."/>
            <person name="Yakimov M.M."/>
            <person name="Golyshina O.V."/>
            <person name="Reinhardt R."/>
            <person name="Golyshin P.N."/>
        </authorList>
    </citation>
    <scope>NUCLEOTIDE SEQUENCE [LARGE SCALE GENOMIC DNA]</scope>
</reference>
<name>R4YRV1_OLEAN</name>
<comment type="similarity">
    <text evidence="1">Belongs to the short-chain dehydrogenases/reductases (SDR) family.</text>
</comment>
<gene>
    <name evidence="2" type="ORF">OLEAN_C17720</name>
</gene>
<organism evidence="2 3">
    <name type="scientific">Oleispira antarctica RB-8</name>
    <dbReference type="NCBI Taxonomy" id="698738"/>
    <lineage>
        <taxon>Bacteria</taxon>
        <taxon>Pseudomonadati</taxon>
        <taxon>Pseudomonadota</taxon>
        <taxon>Gammaproteobacteria</taxon>
        <taxon>Oceanospirillales</taxon>
        <taxon>Oceanospirillaceae</taxon>
        <taxon>Oleispira</taxon>
    </lineage>
</organism>
<dbReference type="OrthoDB" id="5786478at2"/>
<protein>
    <submittedName>
        <fullName evidence="2">Short chain dehydrogenase family protein</fullName>
    </submittedName>
</protein>
<dbReference type="EMBL" id="FO203512">
    <property type="protein sequence ID" value="CCK75948.1"/>
    <property type="molecule type" value="Genomic_DNA"/>
</dbReference>
<dbReference type="Proteomes" id="UP000032749">
    <property type="component" value="Chromosome"/>
</dbReference>
<dbReference type="PATRIC" id="fig|698738.3.peg.1834"/>
<dbReference type="Gene3D" id="3.40.50.720">
    <property type="entry name" value="NAD(P)-binding Rossmann-like Domain"/>
    <property type="match status" value="1"/>
</dbReference>
<evidence type="ECO:0000256" key="1">
    <source>
        <dbReference type="RuleBase" id="RU000363"/>
    </source>
</evidence>
<dbReference type="PANTHER" id="PTHR45458">
    <property type="entry name" value="SHORT-CHAIN DEHYDROGENASE/REDUCTASE SDR"/>
    <property type="match status" value="1"/>
</dbReference>
<dbReference type="InterPro" id="IPR036291">
    <property type="entry name" value="NAD(P)-bd_dom_sf"/>
</dbReference>
<accession>R4YRV1</accession>
<dbReference type="InterPro" id="IPR052184">
    <property type="entry name" value="SDR_enzymes"/>
</dbReference>
<dbReference type="STRING" id="698738.OLEAN_C17720"/>
<dbReference type="PRINTS" id="PR00081">
    <property type="entry name" value="GDHRDH"/>
</dbReference>